<keyword evidence="1 8" id="KW-0732">Signal</keyword>
<dbReference type="InterPro" id="IPR000436">
    <property type="entry name" value="Sushi_SCR_CCP_dom"/>
</dbReference>
<evidence type="ECO:0000256" key="7">
    <source>
        <dbReference type="SAM" id="Phobius"/>
    </source>
</evidence>
<dbReference type="SUPFAM" id="SSF57535">
    <property type="entry name" value="Complement control module/SCR domain"/>
    <property type="match status" value="2"/>
</dbReference>
<keyword evidence="12" id="KW-1185">Reference proteome</keyword>
<feature type="domain" description="Sushi" evidence="10">
    <location>
        <begin position="282"/>
        <end position="342"/>
    </location>
</feature>
<dbReference type="Proteomes" id="UP000594262">
    <property type="component" value="Unplaced"/>
</dbReference>
<feature type="disulfide bond" evidence="4">
    <location>
        <begin position="98"/>
        <end position="108"/>
    </location>
</feature>
<dbReference type="PANTHER" id="PTHR45656:SF4">
    <property type="entry name" value="PROTEIN CBR-CLEC-78"/>
    <property type="match status" value="1"/>
</dbReference>
<dbReference type="EnsemblMetazoa" id="CLYHEMT020301.1">
    <property type="protein sequence ID" value="CLYHEMP020301.1"/>
    <property type="gene ID" value="CLYHEMG020301"/>
</dbReference>
<accession>A0A7M5XAR1</accession>
<keyword evidence="7" id="KW-0812">Transmembrane</keyword>
<feature type="domain" description="Sushi" evidence="10">
    <location>
        <begin position="133"/>
        <end position="200"/>
    </location>
</feature>
<name>A0A7M5XAR1_9CNID</name>
<keyword evidence="2" id="KW-0677">Repeat</keyword>
<feature type="domain" description="EGF-like" evidence="9">
    <location>
        <begin position="95"/>
        <end position="131"/>
    </location>
</feature>
<feature type="domain" description="Sushi" evidence="10">
    <location>
        <begin position="24"/>
        <end position="96"/>
    </location>
</feature>
<evidence type="ECO:0000256" key="2">
    <source>
        <dbReference type="ARBA" id="ARBA00022737"/>
    </source>
</evidence>
<keyword evidence="7" id="KW-1133">Transmembrane helix</keyword>
<dbReference type="SMART" id="SM00032">
    <property type="entry name" value="CCP"/>
    <property type="match status" value="3"/>
</dbReference>
<evidence type="ECO:0000256" key="3">
    <source>
        <dbReference type="ARBA" id="ARBA00023157"/>
    </source>
</evidence>
<evidence type="ECO:0000313" key="12">
    <source>
        <dbReference type="Proteomes" id="UP000594262"/>
    </source>
</evidence>
<keyword evidence="7" id="KW-0472">Membrane</keyword>
<feature type="region of interest" description="Disordered" evidence="6">
    <location>
        <begin position="452"/>
        <end position="532"/>
    </location>
</feature>
<dbReference type="InterPro" id="IPR051277">
    <property type="entry name" value="SEZ6_CSMD_C4BPB_Regulators"/>
</dbReference>
<feature type="disulfide bond" evidence="4">
    <location>
        <begin position="121"/>
        <end position="130"/>
    </location>
</feature>
<dbReference type="InterPro" id="IPR035976">
    <property type="entry name" value="Sushi/SCR/CCP_sf"/>
</dbReference>
<evidence type="ECO:0000256" key="5">
    <source>
        <dbReference type="PROSITE-ProRule" id="PRU00302"/>
    </source>
</evidence>
<dbReference type="PANTHER" id="PTHR45656">
    <property type="entry name" value="PROTEIN CBR-CLEC-78"/>
    <property type="match status" value="1"/>
</dbReference>
<dbReference type="RefSeq" id="XP_066933085.1">
    <property type="nucleotide sequence ID" value="XM_067076984.1"/>
</dbReference>
<dbReference type="PROSITE" id="PS50923">
    <property type="entry name" value="SUSHI"/>
    <property type="match status" value="3"/>
</dbReference>
<keyword evidence="3 4" id="KW-1015">Disulfide bond</keyword>
<evidence type="ECO:0000313" key="11">
    <source>
        <dbReference type="EnsemblMetazoa" id="CLYHEMP020301.1"/>
    </source>
</evidence>
<reference evidence="11" key="1">
    <citation type="submission" date="2021-01" db="UniProtKB">
        <authorList>
            <consortium name="EnsemblMetazoa"/>
        </authorList>
    </citation>
    <scope>IDENTIFICATION</scope>
</reference>
<organism evidence="11 12">
    <name type="scientific">Clytia hemisphaerica</name>
    <dbReference type="NCBI Taxonomy" id="252671"/>
    <lineage>
        <taxon>Eukaryota</taxon>
        <taxon>Metazoa</taxon>
        <taxon>Cnidaria</taxon>
        <taxon>Hydrozoa</taxon>
        <taxon>Hydroidolina</taxon>
        <taxon>Leptothecata</taxon>
        <taxon>Obeliida</taxon>
        <taxon>Clytiidae</taxon>
        <taxon>Clytia</taxon>
    </lineage>
</organism>
<dbReference type="PROSITE" id="PS50026">
    <property type="entry name" value="EGF_3"/>
    <property type="match status" value="1"/>
</dbReference>
<evidence type="ECO:0000256" key="6">
    <source>
        <dbReference type="SAM" id="MobiDB-lite"/>
    </source>
</evidence>
<dbReference type="Pfam" id="PF00084">
    <property type="entry name" value="Sushi"/>
    <property type="match status" value="2"/>
</dbReference>
<dbReference type="OrthoDB" id="406096at2759"/>
<dbReference type="Gene3D" id="2.10.70.10">
    <property type="entry name" value="Complement Module, domain 1"/>
    <property type="match status" value="2"/>
</dbReference>
<evidence type="ECO:0000256" key="8">
    <source>
        <dbReference type="SAM" id="SignalP"/>
    </source>
</evidence>
<dbReference type="InterPro" id="IPR000742">
    <property type="entry name" value="EGF"/>
</dbReference>
<feature type="signal peptide" evidence="8">
    <location>
        <begin position="1"/>
        <end position="21"/>
    </location>
</feature>
<feature type="transmembrane region" description="Helical" evidence="7">
    <location>
        <begin position="390"/>
        <end position="411"/>
    </location>
</feature>
<keyword evidence="4" id="KW-0245">EGF-like domain</keyword>
<dbReference type="GeneID" id="136820761"/>
<dbReference type="CDD" id="cd00033">
    <property type="entry name" value="CCP"/>
    <property type="match status" value="2"/>
</dbReference>
<keyword evidence="5" id="KW-0768">Sushi</keyword>
<dbReference type="PROSITE" id="PS00022">
    <property type="entry name" value="EGF_1"/>
    <property type="match status" value="1"/>
</dbReference>
<protein>
    <submittedName>
        <fullName evidence="11">Uncharacterized protein</fullName>
    </submittedName>
</protein>
<comment type="caution">
    <text evidence="4">Lacks conserved residue(s) required for the propagation of feature annotation.</text>
</comment>
<dbReference type="AlphaFoldDB" id="A0A7M5XAR1"/>
<evidence type="ECO:0000259" key="10">
    <source>
        <dbReference type="PROSITE" id="PS50923"/>
    </source>
</evidence>
<feature type="chain" id="PRO_5029594038" evidence="8">
    <location>
        <begin position="22"/>
        <end position="545"/>
    </location>
</feature>
<sequence>MFDSLWLLFAIFVGPIQYVQAVTNRCPDPLSVIQAPRLAQSNAMRDYGRWKYGFRITYTCAPGHKFPDGRTKKYTKCVIINGKLDWSIKTFPNCYDYCQGSRCLHGRCQFNKFLGKYKCNCLDHYGGRFCNQEKCDLPTTTEIPNGSHNGSMSYSYILHGLKEGAQVHYRCNTGYRMIGDSMSTCMKSGIFHPPSPQCVKNESYWHLYECQRQYDKPTMKETALYKHAMLTAPHYWWGGIIGFSCRNPTQVLVDYKDRPFHGSTKCQNNLQWSRQWPLCKVRTCQRPILDRGTFTWINDLDGFFVDSVTLVTYKCYSPYYLYGNRHAKCLNGKWTSVPKCYNFEAFKNQCMLDGKVLDFQGYNKSEPVCAKSSYLTDDEAAKKQLKTITVVTSTAAVLFGILLIIVAGVAFQRRRLLYRIRRLQEAQTVERDQRDMDHDVYMQFVLPSYDEAQKSKPTSLPPTFDEATRAAEEEEEQQQGATAVIAPSYSVAEDPAPPPYDLTREQQGQEGSDTSHILPTIGSTSSSDESDHFDLGVYLDDAMLL</sequence>
<proteinExistence type="predicted"/>
<feature type="compositionally biased region" description="Polar residues" evidence="6">
    <location>
        <begin position="505"/>
        <end position="527"/>
    </location>
</feature>
<evidence type="ECO:0000256" key="4">
    <source>
        <dbReference type="PROSITE-ProRule" id="PRU00076"/>
    </source>
</evidence>
<evidence type="ECO:0000256" key="1">
    <source>
        <dbReference type="ARBA" id="ARBA00022729"/>
    </source>
</evidence>
<evidence type="ECO:0000259" key="9">
    <source>
        <dbReference type="PROSITE" id="PS50026"/>
    </source>
</evidence>
<feature type="disulfide bond" evidence="5">
    <location>
        <begin position="171"/>
        <end position="198"/>
    </location>
</feature>